<comment type="cofactor">
    <cofactor evidence="7">
        <name>(6R)-5,10-methylene-5,6,7,8-tetrahydrofolate</name>
        <dbReference type="ChEBI" id="CHEBI:15636"/>
    </cofactor>
    <text evidence="7">Binds 1 5,10-methenyltetrahydrofolate (MTHF) per subunit.</text>
</comment>
<evidence type="ECO:0000256" key="5">
    <source>
        <dbReference type="PIRSR" id="PIRSR602081-1"/>
    </source>
</evidence>
<dbReference type="OMA" id="YVCEEIR"/>
<dbReference type="Gene3D" id="1.25.40.80">
    <property type="match status" value="1"/>
</dbReference>
<gene>
    <name evidence="10" type="ORF">FVE85_4962</name>
</gene>
<dbReference type="AlphaFoldDB" id="A0A5J4YRD2"/>
<keyword evidence="4 7" id="KW-0157">Chromophore</keyword>
<comment type="caution">
    <text evidence="10">The sequence shown here is derived from an EMBL/GenBank/DDBJ whole genome shotgun (WGS) entry which is preliminary data.</text>
</comment>
<evidence type="ECO:0000256" key="2">
    <source>
        <dbReference type="ARBA" id="ARBA00022630"/>
    </source>
</evidence>
<dbReference type="Pfam" id="PF03441">
    <property type="entry name" value="FAD_binding_7"/>
    <property type="match status" value="1"/>
</dbReference>
<dbReference type="GO" id="GO:0000719">
    <property type="term" value="P:photoreactive repair"/>
    <property type="evidence" value="ECO:0007669"/>
    <property type="project" value="TreeGrafter"/>
</dbReference>
<evidence type="ECO:0000313" key="10">
    <source>
        <dbReference type="EMBL" id="KAA8493825.1"/>
    </source>
</evidence>
<keyword evidence="11" id="KW-1185">Reference proteome</keyword>
<dbReference type="InterPro" id="IPR018394">
    <property type="entry name" value="DNA_photolyase_1_CS_C"/>
</dbReference>
<dbReference type="Gene3D" id="1.10.579.10">
    <property type="entry name" value="DNA Cyclobutane Dipyrimidine Photolyase, subunit A, domain 3"/>
    <property type="match status" value="1"/>
</dbReference>
<dbReference type="InterPro" id="IPR036134">
    <property type="entry name" value="Crypto/Photolyase_FAD-like_sf"/>
</dbReference>
<comment type="cofactor">
    <cofactor evidence="5 7">
        <name>FAD</name>
        <dbReference type="ChEBI" id="CHEBI:57692"/>
    </cofactor>
    <text evidence="5 7">Binds 1 FAD per subunit.</text>
</comment>
<dbReference type="InterPro" id="IPR014133">
    <property type="entry name" value="Cry_DASH"/>
</dbReference>
<dbReference type="SUPFAM" id="SSF48173">
    <property type="entry name" value="Cryptochrome/photolyase FAD-binding domain"/>
    <property type="match status" value="1"/>
</dbReference>
<dbReference type="Proteomes" id="UP000324585">
    <property type="component" value="Unassembled WGS sequence"/>
</dbReference>
<keyword evidence="2 5" id="KW-0285">Flavoprotein</keyword>
<feature type="site" description="Electron transfer via tryptophanyl radical" evidence="6">
    <location>
        <position position="503"/>
    </location>
</feature>
<keyword evidence="3 5" id="KW-0274">FAD</keyword>
<evidence type="ECO:0000256" key="3">
    <source>
        <dbReference type="ARBA" id="ARBA00022827"/>
    </source>
</evidence>
<feature type="domain" description="Photolyase/cryptochrome alpha/beta" evidence="9">
    <location>
        <begin position="92"/>
        <end position="230"/>
    </location>
</feature>
<dbReference type="PROSITE" id="PS00394">
    <property type="entry name" value="DNA_PHOTOLYASES_1_1"/>
    <property type="match status" value="1"/>
</dbReference>
<proteinExistence type="inferred from homology"/>
<feature type="binding site" evidence="5">
    <location>
        <begin position="493"/>
        <end position="495"/>
    </location>
    <ligand>
        <name>FAD</name>
        <dbReference type="ChEBI" id="CHEBI:57692"/>
    </ligand>
</feature>
<dbReference type="InterPro" id="IPR014729">
    <property type="entry name" value="Rossmann-like_a/b/a_fold"/>
</dbReference>
<organism evidence="10 11">
    <name type="scientific">Porphyridium purpureum</name>
    <name type="common">Red alga</name>
    <name type="synonym">Porphyridium cruentum</name>
    <dbReference type="NCBI Taxonomy" id="35688"/>
    <lineage>
        <taxon>Eukaryota</taxon>
        <taxon>Rhodophyta</taxon>
        <taxon>Bangiophyceae</taxon>
        <taxon>Porphyridiales</taxon>
        <taxon>Porphyridiaceae</taxon>
        <taxon>Porphyridium</taxon>
    </lineage>
</organism>
<feature type="binding site" evidence="5">
    <location>
        <position position="392"/>
    </location>
    <ligand>
        <name>FAD</name>
        <dbReference type="ChEBI" id="CHEBI:57692"/>
    </ligand>
</feature>
<dbReference type="PROSITE" id="PS51645">
    <property type="entry name" value="PHR_CRY_ALPHA_BETA"/>
    <property type="match status" value="1"/>
</dbReference>
<evidence type="ECO:0000256" key="8">
    <source>
        <dbReference type="SAM" id="MobiDB-lite"/>
    </source>
</evidence>
<dbReference type="PRINTS" id="PR00147">
    <property type="entry name" value="DNAPHOTLYASE"/>
</dbReference>
<evidence type="ECO:0000256" key="7">
    <source>
        <dbReference type="RuleBase" id="RU367151"/>
    </source>
</evidence>
<dbReference type="InterPro" id="IPR036155">
    <property type="entry name" value="Crypto/Photolyase_N_sf"/>
</dbReference>
<evidence type="ECO:0000259" key="9">
    <source>
        <dbReference type="PROSITE" id="PS51645"/>
    </source>
</evidence>
<dbReference type="OrthoDB" id="435881at2759"/>
<accession>A0A5J4YRD2</accession>
<name>A0A5J4YRD2_PORPP</name>
<evidence type="ECO:0000256" key="4">
    <source>
        <dbReference type="ARBA" id="ARBA00022991"/>
    </source>
</evidence>
<dbReference type="PANTHER" id="PTHR11455:SF22">
    <property type="entry name" value="CRYPTOCHROME DASH"/>
    <property type="match status" value="1"/>
</dbReference>
<dbReference type="GO" id="GO:0003684">
    <property type="term" value="F:damaged DNA binding"/>
    <property type="evidence" value="ECO:0007669"/>
    <property type="project" value="TreeGrafter"/>
</dbReference>
<dbReference type="InterPro" id="IPR002081">
    <property type="entry name" value="Cryptochrome/DNA_photolyase_1"/>
</dbReference>
<evidence type="ECO:0000313" key="11">
    <source>
        <dbReference type="Proteomes" id="UP000324585"/>
    </source>
</evidence>
<dbReference type="PANTHER" id="PTHR11455">
    <property type="entry name" value="CRYPTOCHROME"/>
    <property type="match status" value="1"/>
</dbReference>
<feature type="region of interest" description="Disordered" evidence="8">
    <location>
        <begin position="56"/>
        <end position="81"/>
    </location>
</feature>
<dbReference type="InterPro" id="IPR005101">
    <property type="entry name" value="Cryptochr/Photolyase_FAD-bd"/>
</dbReference>
<comment type="similarity">
    <text evidence="1 7">Belongs to the DNA photolyase class-1 family.</text>
</comment>
<protein>
    <recommendedName>
        <fullName evidence="7">Cryptochrome DASH</fullName>
    </recommendedName>
</protein>
<evidence type="ECO:0000256" key="6">
    <source>
        <dbReference type="PIRSR" id="PIRSR602081-2"/>
    </source>
</evidence>
<sequence length="641" mass="74012">MVVPHKLMKAYMRLRTTFAARPPGVVPNLVRCARSLRFNGSVDERWQPRALGWRSSSTTGVTAVPDSERSRSDSSSTSKSDVKLRDRWHERKYVIAWFRADLRVRDNPILLAAIRAGKGHVLPVYCFDPRSFGLTDQAKFPKCAAPRAQFLRECVEDLRNSLRALGSDLIVRHGRPEVVLSELAEQYGCSQVFGSKEVARDETRVEKKLNASLAALENPPELTLRWGASTMFHLDDLPFALEEMTRIYDVFANILRAEASKPIVVRSPLLPPAKGALQPLPEGLDRGIVPSLDELLKDSVPDAWQRHFERDMRAVIPFHGGESAAIARVRHFLWEKDYVSKFMFSRTRLKGDESSSKLAPWLAHGCVSARDIYHEVRRYERTRAANRSTKAFVQDLMWRDYFRFLALRLGNVMFSLRGPRRRGDIEWGHDRVGFEAWRTGNTGYPLVDASMRELNRTGYMSGRGRRNVASFLVHELGIDWRWGAEWFESRLLDYDVHSNYGNWTYSARVGLDPREDVKRRCNVVKQGMELDVYREFAQVWLPMLAGIPREFMYSPYRLTGVQRAEFPNVDRYALPIAERKPVTVNPKDLARRMARNLHRRMRREKLKERKAQIAQRKADKLRGQQGDSYVGLLQRKLSKRR</sequence>
<reference evidence="11" key="1">
    <citation type="journal article" date="2019" name="Nat. Commun.">
        <title>Expansion of phycobilisome linker gene families in mesophilic red algae.</title>
        <authorList>
            <person name="Lee J."/>
            <person name="Kim D."/>
            <person name="Bhattacharya D."/>
            <person name="Yoon H.S."/>
        </authorList>
    </citation>
    <scope>NUCLEOTIDE SEQUENCE [LARGE SCALE GENOMIC DNA]</scope>
    <source>
        <strain evidence="11">CCMP 1328</strain>
    </source>
</reference>
<feature type="site" description="Electron transfer via tryptophanyl radical" evidence="6">
    <location>
        <position position="427"/>
    </location>
</feature>
<dbReference type="SUPFAM" id="SSF52425">
    <property type="entry name" value="Cryptochrome/photolyase, N-terminal domain"/>
    <property type="match status" value="1"/>
</dbReference>
<dbReference type="GO" id="GO:0003904">
    <property type="term" value="F:deoxyribodipyrimidine photo-lyase activity"/>
    <property type="evidence" value="ECO:0007669"/>
    <property type="project" value="TreeGrafter"/>
</dbReference>
<dbReference type="Pfam" id="PF00875">
    <property type="entry name" value="DNA_photolyase"/>
    <property type="match status" value="1"/>
</dbReference>
<dbReference type="NCBIfam" id="TIGR02765">
    <property type="entry name" value="crypto_DASH"/>
    <property type="match status" value="1"/>
</dbReference>
<evidence type="ECO:0000256" key="1">
    <source>
        <dbReference type="ARBA" id="ARBA00005862"/>
    </source>
</evidence>
<dbReference type="Gene3D" id="3.40.50.620">
    <property type="entry name" value="HUPs"/>
    <property type="match status" value="1"/>
</dbReference>
<dbReference type="EMBL" id="VRMN01000006">
    <property type="protein sequence ID" value="KAA8493825.1"/>
    <property type="molecule type" value="Genomic_DNA"/>
</dbReference>
<dbReference type="GO" id="GO:0071949">
    <property type="term" value="F:FAD binding"/>
    <property type="evidence" value="ECO:0007669"/>
    <property type="project" value="TreeGrafter"/>
</dbReference>
<feature type="site" description="Electron transfer via tryptophanyl radical" evidence="6">
    <location>
        <position position="480"/>
    </location>
</feature>
<dbReference type="InterPro" id="IPR006050">
    <property type="entry name" value="DNA_photolyase_N"/>
</dbReference>
<comment type="function">
    <text evidence="7">May have a photoreceptor function.</text>
</comment>